<comment type="caution">
    <text evidence="2">The sequence shown here is derived from an EMBL/GenBank/DDBJ whole genome shotgun (WGS) entry which is preliminary data.</text>
</comment>
<keyword evidence="3" id="KW-1185">Reference proteome</keyword>
<reference evidence="2" key="1">
    <citation type="journal article" date="2023" name="Mol. Biol. Evol.">
        <title>Third-Generation Sequencing Reveals the Adaptive Role of the Epigenome in Three Deep-Sea Polychaetes.</title>
        <authorList>
            <person name="Perez M."/>
            <person name="Aroh O."/>
            <person name="Sun Y."/>
            <person name="Lan Y."/>
            <person name="Juniper S.K."/>
            <person name="Young C.R."/>
            <person name="Angers B."/>
            <person name="Qian P.Y."/>
        </authorList>
    </citation>
    <scope>NUCLEOTIDE SEQUENCE</scope>
    <source>
        <strain evidence="2">P08H-3</strain>
    </source>
</reference>
<feature type="compositionally biased region" description="Basic and acidic residues" evidence="1">
    <location>
        <begin position="729"/>
        <end position="762"/>
    </location>
</feature>
<feature type="compositionally biased region" description="Polar residues" evidence="1">
    <location>
        <begin position="442"/>
        <end position="451"/>
    </location>
</feature>
<accession>A0AAD9K2U6</accession>
<feature type="region of interest" description="Disordered" evidence="1">
    <location>
        <begin position="525"/>
        <end position="589"/>
    </location>
</feature>
<feature type="compositionally biased region" description="Polar residues" evidence="1">
    <location>
        <begin position="465"/>
        <end position="482"/>
    </location>
</feature>
<feature type="region of interest" description="Disordered" evidence="1">
    <location>
        <begin position="291"/>
        <end position="326"/>
    </location>
</feature>
<proteinExistence type="predicted"/>
<evidence type="ECO:0000313" key="3">
    <source>
        <dbReference type="Proteomes" id="UP001208570"/>
    </source>
</evidence>
<organism evidence="2 3">
    <name type="scientific">Paralvinella palmiformis</name>
    <dbReference type="NCBI Taxonomy" id="53620"/>
    <lineage>
        <taxon>Eukaryota</taxon>
        <taxon>Metazoa</taxon>
        <taxon>Spiralia</taxon>
        <taxon>Lophotrochozoa</taxon>
        <taxon>Annelida</taxon>
        <taxon>Polychaeta</taxon>
        <taxon>Sedentaria</taxon>
        <taxon>Canalipalpata</taxon>
        <taxon>Terebellida</taxon>
        <taxon>Terebelliformia</taxon>
        <taxon>Alvinellidae</taxon>
        <taxon>Paralvinella</taxon>
    </lineage>
</organism>
<feature type="region of interest" description="Disordered" evidence="1">
    <location>
        <begin position="459"/>
        <end position="511"/>
    </location>
</feature>
<sequence length="928" mass="107727">MDVRRLAYTPLPAISPQFVVECLIATAITMETFMKVWHALRTGRSWLASVRDQAMMSEDSDYTSDFNYPINSHQGNQPTHQFGGEQPYGVQNNVDTYENADYAQTDYYDNYDGTSYERVYGDQRYERGRERDYYMYQMETNYHQPRSDTDSEPLYYNSRPNSRPQSLITDSPHGSGATPDYFSPRSTLDYTPTTLEDYETWYSGSTWCLYGSDVTPEYYSPSSPPDHAYTPTAPDGYQLDFSQYAEADAPYYEYNNARYHEYDDFESGPQLGYPDYEDENGMVPYAVGEKYSSRTSRPPYGTDYNPQNTVDFRSSRTSDYRHQGSNDFRSGAVVSYKWQDAYEYDGSAPPKEESTVRRPGRRRKLPPTPLELAQKAQTSNSSAQNFSQEYRSECYKTVTPHDSPHSTESSHHQRKPSTTSRLYYREDSIESPANYYDADPTMSPNYNSSRVTVDDDYYFNRRGSRSSNHASEYSQSKQTEYEQQAYEDRQDSFEQDSSYREPNRYPQDHLYDDEVPYTQSFDQEQSYDQDYTESVDFEKQDSFEQPYNNKPDRYDKLYEDEEVSYDKNVSYDKDSTYDKSMPYDKGSAYDESIPYDKRLAYDKSSPYDNNPPYDKTLTYDKGSAYGKGLPYDEGLEYDKSLPYDKESAYDKSLSYDKDSVAYDKSLPYDNGSAYDKSLPYEKGSAYDKSLPYDKGLAYDQMTPYDKSASYDNVAPYDKSLPYDQSYAIPEREENLERRSPSPTEKDYIPDDQKPRTVIPDDKLPRYAQGVPRVDHFVADMDRSMPPYVMENAEREANEERQGQYDSRNSLLEEMSKTSLQDEEEQQDADFDNISMEYNSRPPPRHSDTQGSVDTITSLTPQVKETLPAYDIQTNPNVPSPARVRWLDACNKVIRKLTEVSRRTMLRLIKSVGTLYDLLTVAHTQNLFL</sequence>
<feature type="compositionally biased region" description="Polar residues" evidence="1">
    <location>
        <begin position="158"/>
        <end position="169"/>
    </location>
</feature>
<evidence type="ECO:0000256" key="1">
    <source>
        <dbReference type="SAM" id="MobiDB-lite"/>
    </source>
</evidence>
<feature type="region of interest" description="Disordered" evidence="1">
    <location>
        <begin position="432"/>
        <end position="451"/>
    </location>
</feature>
<gene>
    <name evidence="2" type="ORF">LSH36_73g04009</name>
</gene>
<feature type="compositionally biased region" description="Basic and acidic residues" evidence="1">
    <location>
        <begin position="486"/>
        <end position="511"/>
    </location>
</feature>
<feature type="region of interest" description="Disordered" evidence="1">
    <location>
        <begin position="661"/>
        <end position="680"/>
    </location>
</feature>
<feature type="region of interest" description="Disordered" evidence="1">
    <location>
        <begin position="600"/>
        <end position="619"/>
    </location>
</feature>
<dbReference type="Proteomes" id="UP001208570">
    <property type="component" value="Unassembled WGS sequence"/>
</dbReference>
<feature type="compositionally biased region" description="Acidic residues" evidence="1">
    <location>
        <begin position="525"/>
        <end position="535"/>
    </location>
</feature>
<protein>
    <submittedName>
        <fullName evidence="2">Uncharacterized protein</fullName>
    </submittedName>
</protein>
<dbReference type="AlphaFoldDB" id="A0AAD9K2U6"/>
<feature type="region of interest" description="Disordered" evidence="1">
    <location>
        <begin position="815"/>
        <end position="852"/>
    </location>
</feature>
<feature type="compositionally biased region" description="Basic and acidic residues" evidence="1">
    <location>
        <begin position="313"/>
        <end position="324"/>
    </location>
</feature>
<feature type="compositionally biased region" description="Polar residues" evidence="1">
    <location>
        <begin position="375"/>
        <end position="389"/>
    </location>
</feature>
<feature type="region of interest" description="Disordered" evidence="1">
    <location>
        <begin position="141"/>
        <end position="186"/>
    </location>
</feature>
<feature type="compositionally biased region" description="Basic and acidic residues" evidence="1">
    <location>
        <begin position="402"/>
        <end position="411"/>
    </location>
</feature>
<name>A0AAD9K2U6_9ANNE</name>
<dbReference type="EMBL" id="JAODUP010000073">
    <property type="protein sequence ID" value="KAK2163857.1"/>
    <property type="molecule type" value="Genomic_DNA"/>
</dbReference>
<feature type="region of interest" description="Disordered" evidence="1">
    <location>
        <begin position="344"/>
        <end position="423"/>
    </location>
</feature>
<feature type="region of interest" description="Disordered" evidence="1">
    <location>
        <begin position="725"/>
        <end position="762"/>
    </location>
</feature>
<feature type="compositionally biased region" description="Acidic residues" evidence="1">
    <location>
        <begin position="820"/>
        <end position="830"/>
    </location>
</feature>
<evidence type="ECO:0000313" key="2">
    <source>
        <dbReference type="EMBL" id="KAK2163857.1"/>
    </source>
</evidence>